<feature type="compositionally biased region" description="Low complexity" evidence="2">
    <location>
        <begin position="116"/>
        <end position="134"/>
    </location>
</feature>
<dbReference type="RefSeq" id="XP_062713809.1">
    <property type="nucleotide sequence ID" value="XM_062857825.1"/>
</dbReference>
<reference evidence="3" key="2">
    <citation type="submission" date="2025-05" db="UniProtKB">
        <authorList>
            <consortium name="EnsemblMetazoa"/>
        </authorList>
    </citation>
    <scope>IDENTIFICATION</scope>
    <source>
        <strain evidence="3">Foshan</strain>
    </source>
</reference>
<feature type="region of interest" description="Disordered" evidence="2">
    <location>
        <begin position="98"/>
        <end position="135"/>
    </location>
</feature>
<proteinExistence type="predicted"/>
<keyword evidence="1" id="KW-0175">Coiled coil</keyword>
<protein>
    <recommendedName>
        <fullName evidence="5">Secreted protein</fullName>
    </recommendedName>
</protein>
<evidence type="ECO:0008006" key="5">
    <source>
        <dbReference type="Google" id="ProtNLM"/>
    </source>
</evidence>
<evidence type="ECO:0000313" key="4">
    <source>
        <dbReference type="Proteomes" id="UP000069940"/>
    </source>
</evidence>
<dbReference type="EnsemblMetazoa" id="AALFPA23_014754.R21417">
    <property type="protein sequence ID" value="AALFPA23_014754.P21417"/>
    <property type="gene ID" value="AALFPA23_014754"/>
</dbReference>
<evidence type="ECO:0000256" key="1">
    <source>
        <dbReference type="SAM" id="Coils"/>
    </source>
</evidence>
<feature type="coiled-coil region" evidence="1">
    <location>
        <begin position="283"/>
        <end position="313"/>
    </location>
</feature>
<keyword evidence="4" id="KW-1185">Reference proteome</keyword>
<sequence length="417" mass="47100">MVLYAIIDRKVISALYLIKKDREINLYFLKIKLPQSIIRLTLCLIDDYPKNKRSNLYDGLNLCLNHYLDLFLSLQTEDPLKRIQEEINEVARREQELRQGHRLNDSNDDCLSSANSDDSGLSLSPSPVHSPSVSNLKDKLEAASNQINGTNGHDSTATTLTNGSRQFILPQSNALTRARSTPQLFQISPNRRFNVNPNQRGLMQKFIASRGRLGKFPSNNSSSSPISAAISNSHVAVKSEQHASPIELNRTHILLPPTAISTPPVIERDSNGKPIRRGYVPVEEKIQKELRDLKNRESELKRLRKQNRNASQSDLLELNYDSDSAEEISDDDNFDTNVYPSTRKLRSTKSIGELCEALTHSSLSPRETPSPQFENRQRGMRPAMSLAQLCDLDPQEAPSSHKLIAKWETLIQQTQQR</sequence>
<dbReference type="Proteomes" id="UP000069940">
    <property type="component" value="Unassembled WGS sequence"/>
</dbReference>
<reference evidence="4" key="1">
    <citation type="journal article" date="2015" name="Proc. Natl. Acad. Sci. U.S.A.">
        <title>Genome sequence of the Asian Tiger mosquito, Aedes albopictus, reveals insights into its biology, genetics, and evolution.</title>
        <authorList>
            <person name="Chen X.G."/>
            <person name="Jiang X."/>
            <person name="Gu J."/>
            <person name="Xu M."/>
            <person name="Wu Y."/>
            <person name="Deng Y."/>
            <person name="Zhang C."/>
            <person name="Bonizzoni M."/>
            <person name="Dermauw W."/>
            <person name="Vontas J."/>
            <person name="Armbruster P."/>
            <person name="Huang X."/>
            <person name="Yang Y."/>
            <person name="Zhang H."/>
            <person name="He W."/>
            <person name="Peng H."/>
            <person name="Liu Y."/>
            <person name="Wu K."/>
            <person name="Chen J."/>
            <person name="Lirakis M."/>
            <person name="Topalis P."/>
            <person name="Van Leeuwen T."/>
            <person name="Hall A.B."/>
            <person name="Jiang X."/>
            <person name="Thorpe C."/>
            <person name="Mueller R.L."/>
            <person name="Sun C."/>
            <person name="Waterhouse R.M."/>
            <person name="Yan G."/>
            <person name="Tu Z.J."/>
            <person name="Fang X."/>
            <person name="James A.A."/>
        </authorList>
    </citation>
    <scope>NUCLEOTIDE SEQUENCE [LARGE SCALE GENOMIC DNA]</scope>
    <source>
        <strain evidence="4">Foshan</strain>
    </source>
</reference>
<accession>A0ABM1Z3N0</accession>
<name>A0ABM1Z3N0_AEDAL</name>
<evidence type="ECO:0000313" key="3">
    <source>
        <dbReference type="EnsemblMetazoa" id="AALFPA23_014754.P21417"/>
    </source>
</evidence>
<organism evidence="3 4">
    <name type="scientific">Aedes albopictus</name>
    <name type="common">Asian tiger mosquito</name>
    <name type="synonym">Stegomyia albopicta</name>
    <dbReference type="NCBI Taxonomy" id="7160"/>
    <lineage>
        <taxon>Eukaryota</taxon>
        <taxon>Metazoa</taxon>
        <taxon>Ecdysozoa</taxon>
        <taxon>Arthropoda</taxon>
        <taxon>Hexapoda</taxon>
        <taxon>Insecta</taxon>
        <taxon>Pterygota</taxon>
        <taxon>Neoptera</taxon>
        <taxon>Endopterygota</taxon>
        <taxon>Diptera</taxon>
        <taxon>Nematocera</taxon>
        <taxon>Culicoidea</taxon>
        <taxon>Culicidae</taxon>
        <taxon>Culicinae</taxon>
        <taxon>Aedini</taxon>
        <taxon>Aedes</taxon>
        <taxon>Stegomyia</taxon>
    </lineage>
</organism>
<dbReference type="GeneID" id="109405425"/>
<evidence type="ECO:0000256" key="2">
    <source>
        <dbReference type="SAM" id="MobiDB-lite"/>
    </source>
</evidence>